<dbReference type="OrthoDB" id="1453947at2"/>
<accession>A0A3L9M1W7</accession>
<dbReference type="Proteomes" id="UP000275348">
    <property type="component" value="Unassembled WGS sequence"/>
</dbReference>
<gene>
    <name evidence="1" type="ORF">EAH69_11875</name>
</gene>
<evidence type="ECO:0000313" key="1">
    <source>
        <dbReference type="EMBL" id="RLZ07140.1"/>
    </source>
</evidence>
<protein>
    <submittedName>
        <fullName evidence="1">Uncharacterized protein</fullName>
    </submittedName>
</protein>
<reference evidence="1 2" key="1">
    <citation type="submission" date="2018-10" db="EMBL/GenBank/DDBJ databases">
        <authorList>
            <person name="Chen X."/>
        </authorList>
    </citation>
    <scope>NUCLEOTIDE SEQUENCE [LARGE SCALE GENOMIC DNA]</scope>
    <source>
        <strain evidence="1 2">YIM 102668</strain>
    </source>
</reference>
<proteinExistence type="predicted"/>
<name>A0A3L9M1W7_9FLAO</name>
<sequence>MKEGEDKIEKHILENGLKETFRGGFEQIINEISSFLNDKSFQEKIILKIRCDQSKEITMDDIGLLNDTIQKEMLNKASIVMHIEEHDITENYDYELSLYYLKEN</sequence>
<dbReference type="EMBL" id="RDOJ01000019">
    <property type="protein sequence ID" value="RLZ07140.1"/>
    <property type="molecule type" value="Genomic_DNA"/>
</dbReference>
<comment type="caution">
    <text evidence="1">The sequence shown here is derived from an EMBL/GenBank/DDBJ whole genome shotgun (WGS) entry which is preliminary data.</text>
</comment>
<dbReference type="AlphaFoldDB" id="A0A3L9M1W7"/>
<evidence type="ECO:0000313" key="2">
    <source>
        <dbReference type="Proteomes" id="UP000275348"/>
    </source>
</evidence>
<dbReference type="RefSeq" id="WP_121935425.1">
    <property type="nucleotide sequence ID" value="NZ_RDOJ01000019.1"/>
</dbReference>
<organism evidence="1 2">
    <name type="scientific">Faecalibacter macacae</name>
    <dbReference type="NCBI Taxonomy" id="1859289"/>
    <lineage>
        <taxon>Bacteria</taxon>
        <taxon>Pseudomonadati</taxon>
        <taxon>Bacteroidota</taxon>
        <taxon>Flavobacteriia</taxon>
        <taxon>Flavobacteriales</taxon>
        <taxon>Weeksellaceae</taxon>
        <taxon>Faecalibacter</taxon>
    </lineage>
</organism>
<keyword evidence="2" id="KW-1185">Reference proteome</keyword>